<dbReference type="EMBL" id="VCGU01000002">
    <property type="protein sequence ID" value="TRY79780.1"/>
    <property type="molecule type" value="Genomic_DNA"/>
</dbReference>
<reference evidence="1 2" key="1">
    <citation type="journal article" date="2018" name="Nat. Ecol. Evol.">
        <title>Genomic signatures of mitonuclear coevolution across populations of Tigriopus californicus.</title>
        <authorList>
            <person name="Barreto F.S."/>
            <person name="Watson E.T."/>
            <person name="Lima T.G."/>
            <person name="Willett C.S."/>
            <person name="Edmands S."/>
            <person name="Li W."/>
            <person name="Burton R.S."/>
        </authorList>
    </citation>
    <scope>NUCLEOTIDE SEQUENCE [LARGE SCALE GENOMIC DNA]</scope>
    <source>
        <strain evidence="1 2">San Diego</strain>
    </source>
</reference>
<keyword evidence="2" id="KW-1185">Reference proteome</keyword>
<protein>
    <submittedName>
        <fullName evidence="1">Uncharacterized protein</fullName>
    </submittedName>
</protein>
<sequence length="167" mass="18695">MISVLDRKDKSMRFLPPEEFRVTWAEVTGCLSSRPLPYVSNSVDDCAALIPNHFLVQRPNKIIPHGHLTSHNTHKPQASRGDWICGEVCRFRINKLRNVNSLESSSSESAPEKLVRQGTLSPMCSKLFCHGLDSPLMSLPISKDIFHGKCILGGWENDLQSCNIPNI</sequence>
<comment type="caution">
    <text evidence="1">The sequence shown here is derived from an EMBL/GenBank/DDBJ whole genome shotgun (WGS) entry which is preliminary data.</text>
</comment>
<proteinExistence type="predicted"/>
<evidence type="ECO:0000313" key="1">
    <source>
        <dbReference type="EMBL" id="TRY79780.1"/>
    </source>
</evidence>
<gene>
    <name evidence="1" type="ORF">TCAL_17058</name>
</gene>
<dbReference type="Proteomes" id="UP000318571">
    <property type="component" value="Chromosome 6"/>
</dbReference>
<accession>A0A553PQ36</accession>
<name>A0A553PQ36_TIGCA</name>
<evidence type="ECO:0000313" key="2">
    <source>
        <dbReference type="Proteomes" id="UP000318571"/>
    </source>
</evidence>
<dbReference type="AlphaFoldDB" id="A0A553PQ36"/>
<organism evidence="1 2">
    <name type="scientific">Tigriopus californicus</name>
    <name type="common">Marine copepod</name>
    <dbReference type="NCBI Taxonomy" id="6832"/>
    <lineage>
        <taxon>Eukaryota</taxon>
        <taxon>Metazoa</taxon>
        <taxon>Ecdysozoa</taxon>
        <taxon>Arthropoda</taxon>
        <taxon>Crustacea</taxon>
        <taxon>Multicrustacea</taxon>
        <taxon>Hexanauplia</taxon>
        <taxon>Copepoda</taxon>
        <taxon>Harpacticoida</taxon>
        <taxon>Harpacticidae</taxon>
        <taxon>Tigriopus</taxon>
    </lineage>
</organism>